<name>A0A2X1CC42_BREVE</name>
<feature type="region of interest" description="Disordered" evidence="5">
    <location>
        <begin position="143"/>
        <end position="206"/>
    </location>
</feature>
<dbReference type="InterPro" id="IPR000064">
    <property type="entry name" value="NLP_P60_dom"/>
</dbReference>
<evidence type="ECO:0000259" key="6">
    <source>
        <dbReference type="PROSITE" id="PS51935"/>
    </source>
</evidence>
<evidence type="ECO:0000256" key="1">
    <source>
        <dbReference type="ARBA" id="ARBA00007074"/>
    </source>
</evidence>
<sequence>MVVAAARSWLGTPYRHQASVKGVGADCLGLVRGVWREVVGEEPEVLPAYSADWAEVGGRETLLEAAGRWMRPVAVDQMRPGDVLLFRMSPGAAVKHCAILSDLDGPEPRMIHAYWGRAVVESWIGVWWRRRLAAVFRFPAPHRKAGEGDRAPGSRQRRARGQAARGGGGESPTNLGEAGSDAGGAVAPSTTSWSPSPVNGGGFLEA</sequence>
<evidence type="ECO:0000256" key="5">
    <source>
        <dbReference type="SAM" id="MobiDB-lite"/>
    </source>
</evidence>
<dbReference type="EMBL" id="UAQP01000005">
    <property type="protein sequence ID" value="SPU51921.1"/>
    <property type="molecule type" value="Genomic_DNA"/>
</dbReference>
<protein>
    <submittedName>
        <fullName evidence="7">Putative phage cell wall peptidase, NlpC/P60 family</fullName>
    </submittedName>
</protein>
<dbReference type="GO" id="GO:0008234">
    <property type="term" value="F:cysteine-type peptidase activity"/>
    <property type="evidence" value="ECO:0007669"/>
    <property type="project" value="UniProtKB-KW"/>
</dbReference>
<evidence type="ECO:0000313" key="8">
    <source>
        <dbReference type="Proteomes" id="UP000251186"/>
    </source>
</evidence>
<dbReference type="AlphaFoldDB" id="A0A2X1CC42"/>
<gene>
    <name evidence="7" type="ORF">NCTC11166_00231</name>
</gene>
<organism evidence="7 8">
    <name type="scientific">Brevundimonas vesicularis</name>
    <name type="common">Pseudomonas vesicularis</name>
    <dbReference type="NCBI Taxonomy" id="41276"/>
    <lineage>
        <taxon>Bacteria</taxon>
        <taxon>Pseudomonadati</taxon>
        <taxon>Pseudomonadota</taxon>
        <taxon>Alphaproteobacteria</taxon>
        <taxon>Caulobacterales</taxon>
        <taxon>Caulobacteraceae</taxon>
        <taxon>Brevundimonas</taxon>
    </lineage>
</organism>
<dbReference type="Pfam" id="PF00877">
    <property type="entry name" value="NLPC_P60"/>
    <property type="match status" value="1"/>
</dbReference>
<reference evidence="7 8" key="1">
    <citation type="submission" date="2018-06" db="EMBL/GenBank/DDBJ databases">
        <authorList>
            <consortium name="Pathogen Informatics"/>
            <person name="Doyle S."/>
        </authorList>
    </citation>
    <scope>NUCLEOTIDE SEQUENCE [LARGE SCALE GENOMIC DNA]</scope>
    <source>
        <strain evidence="7 8">NCTC11166</strain>
    </source>
</reference>
<comment type="similarity">
    <text evidence="1">Belongs to the peptidase C40 family.</text>
</comment>
<dbReference type="InterPro" id="IPR038765">
    <property type="entry name" value="Papain-like_cys_pep_sf"/>
</dbReference>
<evidence type="ECO:0000256" key="4">
    <source>
        <dbReference type="ARBA" id="ARBA00022807"/>
    </source>
</evidence>
<dbReference type="NCBIfam" id="TIGR02219">
    <property type="entry name" value="phage_NlpC_fam"/>
    <property type="match status" value="1"/>
</dbReference>
<dbReference type="GO" id="GO:0006508">
    <property type="term" value="P:proteolysis"/>
    <property type="evidence" value="ECO:0007669"/>
    <property type="project" value="UniProtKB-KW"/>
</dbReference>
<proteinExistence type="inferred from homology"/>
<dbReference type="PROSITE" id="PS51935">
    <property type="entry name" value="NLPC_P60"/>
    <property type="match status" value="1"/>
</dbReference>
<dbReference type="Proteomes" id="UP000251186">
    <property type="component" value="Unassembled WGS sequence"/>
</dbReference>
<evidence type="ECO:0000313" key="7">
    <source>
        <dbReference type="EMBL" id="SPU51921.1"/>
    </source>
</evidence>
<feature type="compositionally biased region" description="Polar residues" evidence="5">
    <location>
        <begin position="188"/>
        <end position="197"/>
    </location>
</feature>
<dbReference type="Gene3D" id="3.90.1720.10">
    <property type="entry name" value="endopeptidase domain like (from Nostoc punctiforme)"/>
    <property type="match status" value="1"/>
</dbReference>
<keyword evidence="3" id="KW-0378">Hydrolase</keyword>
<dbReference type="InterPro" id="IPR011929">
    <property type="entry name" value="Phage_pept_NlpC/P60"/>
</dbReference>
<keyword evidence="4" id="KW-0788">Thiol protease</keyword>
<feature type="domain" description="NlpC/P60" evidence="6">
    <location>
        <begin position="1"/>
        <end position="139"/>
    </location>
</feature>
<accession>A0A2X1CC42</accession>
<evidence type="ECO:0000256" key="2">
    <source>
        <dbReference type="ARBA" id="ARBA00022670"/>
    </source>
</evidence>
<evidence type="ECO:0000256" key="3">
    <source>
        <dbReference type="ARBA" id="ARBA00022801"/>
    </source>
</evidence>
<dbReference type="RefSeq" id="WP_112861431.1">
    <property type="nucleotide sequence ID" value="NZ_UAQP01000005.1"/>
</dbReference>
<keyword evidence="2" id="KW-0645">Protease</keyword>
<dbReference type="SUPFAM" id="SSF54001">
    <property type="entry name" value="Cysteine proteinases"/>
    <property type="match status" value="1"/>
</dbReference>